<feature type="domain" description="Glycosyl transferase family 1" evidence="1">
    <location>
        <begin position="138"/>
        <end position="250"/>
    </location>
</feature>
<proteinExistence type="predicted"/>
<dbReference type="PANTHER" id="PTHR46656:SF3">
    <property type="entry name" value="PUTATIVE-RELATED"/>
    <property type="match status" value="1"/>
</dbReference>
<reference evidence="2" key="1">
    <citation type="journal article" date="2020" name="Nature">
        <title>Giant virus diversity and host interactions through global metagenomics.</title>
        <authorList>
            <person name="Schulz F."/>
            <person name="Roux S."/>
            <person name="Paez-Espino D."/>
            <person name="Jungbluth S."/>
            <person name="Walsh D.A."/>
            <person name="Denef V.J."/>
            <person name="McMahon K.D."/>
            <person name="Konstantinidis K.T."/>
            <person name="Eloe-Fadrosh E.A."/>
            <person name="Kyrpides N.C."/>
            <person name="Woyke T."/>
        </authorList>
    </citation>
    <scope>NUCLEOTIDE SEQUENCE</scope>
    <source>
        <strain evidence="2">GVMAG-S-1064190-84</strain>
    </source>
</reference>
<sequence>MDTIHIYEMNIQVVGPTLMSGIGQLCRKYSELLGTDLKVIYTDPIPACENMFIFALPVPYWLNAIPQLKKACKNLVCMSICETETVHEDYGKLFQLFDKVAVASEFCKKVFSRQFPDTEFFVIHANVTIRPLPSIDKTNKPYIFYHIGNIIDDRKQFKKIVEAFVRLGKPDTHLLVKATCNVPVEWKIPNMTIINGLLPDEEIDKFHAEGDCYVSFSHSEGIGMGAVEAALHNKPVIISEYGGAIEYIKTPYTIPCGRSTVPRDDFLFKKGMEWGDPDFNKLLEFMGDAYEKRLRYMEHDHTKELLKRENLLEEFKRAFHP</sequence>
<evidence type="ECO:0000259" key="1">
    <source>
        <dbReference type="Pfam" id="PF00534"/>
    </source>
</evidence>
<dbReference type="AlphaFoldDB" id="A0A6C0JXB5"/>
<dbReference type="GO" id="GO:0016757">
    <property type="term" value="F:glycosyltransferase activity"/>
    <property type="evidence" value="ECO:0007669"/>
    <property type="project" value="InterPro"/>
</dbReference>
<organism evidence="2">
    <name type="scientific">viral metagenome</name>
    <dbReference type="NCBI Taxonomy" id="1070528"/>
    <lineage>
        <taxon>unclassified sequences</taxon>
        <taxon>metagenomes</taxon>
        <taxon>organismal metagenomes</taxon>
    </lineage>
</organism>
<evidence type="ECO:0000313" key="2">
    <source>
        <dbReference type="EMBL" id="QHU09017.1"/>
    </source>
</evidence>
<accession>A0A6C0JXB5</accession>
<protein>
    <recommendedName>
        <fullName evidence="1">Glycosyl transferase family 1 domain-containing protein</fullName>
    </recommendedName>
</protein>
<dbReference type="InterPro" id="IPR001296">
    <property type="entry name" value="Glyco_trans_1"/>
</dbReference>
<name>A0A6C0JXB5_9ZZZZ</name>
<dbReference type="Gene3D" id="3.40.50.2000">
    <property type="entry name" value="Glycogen Phosphorylase B"/>
    <property type="match status" value="1"/>
</dbReference>
<dbReference type="Pfam" id="PF00534">
    <property type="entry name" value="Glycos_transf_1"/>
    <property type="match status" value="1"/>
</dbReference>
<dbReference type="SUPFAM" id="SSF53756">
    <property type="entry name" value="UDP-Glycosyltransferase/glycogen phosphorylase"/>
    <property type="match status" value="1"/>
</dbReference>
<dbReference type="PANTHER" id="PTHR46656">
    <property type="entry name" value="PUTATIVE-RELATED"/>
    <property type="match status" value="1"/>
</dbReference>
<dbReference type="EMBL" id="MN740701">
    <property type="protein sequence ID" value="QHU09017.1"/>
    <property type="molecule type" value="Genomic_DNA"/>
</dbReference>